<reference evidence="1" key="1">
    <citation type="submission" date="2021-05" db="EMBL/GenBank/DDBJ databases">
        <authorList>
            <person name="Alioto T."/>
            <person name="Alioto T."/>
            <person name="Gomez Garrido J."/>
        </authorList>
    </citation>
    <scope>NUCLEOTIDE SEQUENCE</scope>
</reference>
<name>A0A8D9B3X6_9HEMI</name>
<protein>
    <submittedName>
        <fullName evidence="1">Uncharacterized protein</fullName>
    </submittedName>
</protein>
<proteinExistence type="predicted"/>
<dbReference type="EMBL" id="HBUF01601209">
    <property type="protein sequence ID" value="CAG6776192.1"/>
    <property type="molecule type" value="Transcribed_RNA"/>
</dbReference>
<evidence type="ECO:0000313" key="1">
    <source>
        <dbReference type="EMBL" id="CAG6776192.1"/>
    </source>
</evidence>
<dbReference type="AlphaFoldDB" id="A0A8D9B3X6"/>
<sequence length="100" mass="11779">MKRDAPHLCTMFQTKILQEIRLYKLIMTVFLQHRKLKTIQRDYGDSFIYLNSSQRSTSMCSHKLIKQKRKKIQSSGANRAYVVANGIHFKRTHLSSSMIF</sequence>
<accession>A0A8D9B3X6</accession>
<organism evidence="1">
    <name type="scientific">Cacopsylla melanoneura</name>
    <dbReference type="NCBI Taxonomy" id="428564"/>
    <lineage>
        <taxon>Eukaryota</taxon>
        <taxon>Metazoa</taxon>
        <taxon>Ecdysozoa</taxon>
        <taxon>Arthropoda</taxon>
        <taxon>Hexapoda</taxon>
        <taxon>Insecta</taxon>
        <taxon>Pterygota</taxon>
        <taxon>Neoptera</taxon>
        <taxon>Paraneoptera</taxon>
        <taxon>Hemiptera</taxon>
        <taxon>Sternorrhyncha</taxon>
        <taxon>Psylloidea</taxon>
        <taxon>Psyllidae</taxon>
        <taxon>Psyllinae</taxon>
        <taxon>Cacopsylla</taxon>
    </lineage>
</organism>